<accession>A0A347VRB5</accession>
<dbReference type="EMBL" id="JRMP02000023">
    <property type="protein sequence ID" value="TLD92173.1"/>
    <property type="molecule type" value="Genomic_DNA"/>
</dbReference>
<feature type="region of interest" description="Disordered" evidence="1">
    <location>
        <begin position="176"/>
        <end position="200"/>
    </location>
</feature>
<protein>
    <submittedName>
        <fullName evidence="3">Uncharacterized protein</fullName>
    </submittedName>
</protein>
<reference evidence="2 5" key="4">
    <citation type="submission" date="2019-12" db="EMBL/GenBank/DDBJ databases">
        <title>Multi-Generational Helicobacter saguini Isolates.</title>
        <authorList>
            <person name="Mannion A."/>
            <person name="Shen Z."/>
            <person name="Fox J.G."/>
        </authorList>
    </citation>
    <scope>NUCLEOTIDE SEQUENCE [LARGE SCALE GENOMIC DNA]</scope>
    <source>
        <strain evidence="2">16-048</strain>
        <strain evidence="5">16-048 (F4)</strain>
    </source>
</reference>
<evidence type="ECO:0000256" key="1">
    <source>
        <dbReference type="SAM" id="MobiDB-lite"/>
    </source>
</evidence>
<name>A0A347VRB5_9HELI</name>
<organism evidence="3 4">
    <name type="scientific">Helicobacter saguini</name>
    <dbReference type="NCBI Taxonomy" id="1548018"/>
    <lineage>
        <taxon>Bacteria</taxon>
        <taxon>Pseudomonadati</taxon>
        <taxon>Campylobacterota</taxon>
        <taxon>Epsilonproteobacteria</taxon>
        <taxon>Campylobacterales</taxon>
        <taxon>Helicobacteraceae</taxon>
        <taxon>Helicobacter</taxon>
    </lineage>
</organism>
<gene>
    <name evidence="2" type="ORF">DCO61_01405</name>
    <name evidence="3" type="ORF">LS64_010815</name>
</gene>
<dbReference type="Proteomes" id="UP000477070">
    <property type="component" value="Unassembled WGS sequence"/>
</dbReference>
<reference evidence="3 4" key="1">
    <citation type="journal article" date="2014" name="Genome Announc.">
        <title>Draft genome sequences of eight enterohepatic helicobacter species isolated from both laboratory and wild rodents.</title>
        <authorList>
            <person name="Sheh A."/>
            <person name="Shen Z."/>
            <person name="Fox J.G."/>
        </authorList>
    </citation>
    <scope>NUCLEOTIDE SEQUENCE [LARGE SCALE GENOMIC DNA]</scope>
    <source>
        <strain evidence="3 4">MIT 97-6194</strain>
    </source>
</reference>
<reference evidence="3" key="3">
    <citation type="submission" date="2018-04" db="EMBL/GenBank/DDBJ databases">
        <authorList>
            <person name="Sheh A."/>
            <person name="Shen Z."/>
            <person name="Mannion A.J."/>
            <person name="Fox J.G."/>
        </authorList>
    </citation>
    <scope>NUCLEOTIDE SEQUENCE</scope>
    <source>
        <strain evidence="3">MIT 97-6194</strain>
    </source>
</reference>
<sequence>MQADSIKGHQKLFIIGNKGVGKSALISHLLGRNIKPAKVQITLFQREQKWHAGIIRDYYLVKLGLKESDFLQSVSESDDKVCYVFNAAKYDFNEIMKDLESIVNLAKAKGLKLRVLGTFGSFLDLTKKDSILQEIKTFLESILGKNTCEIYADSPLPCGGGLGGWVNSTSNNHETIESTNTNSKDSNNIESKPNNQNAPYSFKDKNTKLAIFELIESSYNKDEATNAKLLKEKLKDFLNFGPPPPNYLAIG</sequence>
<dbReference type="CDD" id="cd00882">
    <property type="entry name" value="Ras_like_GTPase"/>
    <property type="match status" value="1"/>
</dbReference>
<dbReference type="Gene3D" id="3.40.50.300">
    <property type="entry name" value="P-loop containing nucleotide triphosphate hydrolases"/>
    <property type="match status" value="1"/>
</dbReference>
<comment type="caution">
    <text evidence="3">The sequence shown here is derived from an EMBL/GenBank/DDBJ whole genome shotgun (WGS) entry which is preliminary data.</text>
</comment>
<dbReference type="SUPFAM" id="SSF52540">
    <property type="entry name" value="P-loop containing nucleoside triphosphate hydrolases"/>
    <property type="match status" value="1"/>
</dbReference>
<dbReference type="RefSeq" id="WP_034570904.1">
    <property type="nucleotide sequence ID" value="NZ_JRMP02000023.1"/>
</dbReference>
<evidence type="ECO:0000313" key="5">
    <source>
        <dbReference type="Proteomes" id="UP000477070"/>
    </source>
</evidence>
<evidence type="ECO:0000313" key="3">
    <source>
        <dbReference type="EMBL" id="TLD92173.1"/>
    </source>
</evidence>
<proteinExistence type="predicted"/>
<feature type="compositionally biased region" description="Polar residues" evidence="1">
    <location>
        <begin position="176"/>
        <end position="199"/>
    </location>
</feature>
<evidence type="ECO:0000313" key="2">
    <source>
        <dbReference type="EMBL" id="MWV68719.1"/>
    </source>
</evidence>
<reference evidence="3 4" key="2">
    <citation type="journal article" date="2016" name="Infect. Immun.">
        <title>Helicobacter saguini, a Novel Helicobacter Isolated from Cotton-Top Tamarins with Ulcerative Colitis, Has Proinflammatory Properties and Induces Typhlocolitis and Dysplasia in Gnotobiotic IL-10-/- Mice.</title>
        <authorList>
            <person name="Shen Z."/>
            <person name="Mannion A."/>
            <person name="Whary M.T."/>
            <person name="Muthupalani S."/>
            <person name="Sheh A."/>
            <person name="Feng Y."/>
            <person name="Gong G."/>
            <person name="Vandamme P."/>
            <person name="Holcombe H.R."/>
            <person name="Paster B.J."/>
            <person name="Fox J.G."/>
        </authorList>
    </citation>
    <scope>NUCLEOTIDE SEQUENCE [LARGE SCALE GENOMIC DNA]</scope>
    <source>
        <strain evidence="3 4">MIT 97-6194</strain>
    </source>
</reference>
<dbReference type="EMBL" id="QBIU01000001">
    <property type="protein sequence ID" value="MWV68719.1"/>
    <property type="molecule type" value="Genomic_DNA"/>
</dbReference>
<dbReference type="Proteomes" id="UP000029714">
    <property type="component" value="Unassembled WGS sequence"/>
</dbReference>
<evidence type="ECO:0000313" key="4">
    <source>
        <dbReference type="Proteomes" id="UP000029714"/>
    </source>
</evidence>
<dbReference type="AlphaFoldDB" id="A0A347VRB5"/>
<dbReference type="OrthoDB" id="9802241at2"/>
<keyword evidence="4" id="KW-1185">Reference proteome</keyword>
<dbReference type="InterPro" id="IPR027417">
    <property type="entry name" value="P-loop_NTPase"/>
</dbReference>